<protein>
    <submittedName>
        <fullName evidence="1">Uncharacterized protein</fullName>
    </submittedName>
</protein>
<proteinExistence type="predicted"/>
<name>A0ABN9WR80_9DINO</name>
<organism evidence="1 2">
    <name type="scientific">Prorocentrum cordatum</name>
    <dbReference type="NCBI Taxonomy" id="2364126"/>
    <lineage>
        <taxon>Eukaryota</taxon>
        <taxon>Sar</taxon>
        <taxon>Alveolata</taxon>
        <taxon>Dinophyceae</taxon>
        <taxon>Prorocentrales</taxon>
        <taxon>Prorocentraceae</taxon>
        <taxon>Prorocentrum</taxon>
    </lineage>
</organism>
<gene>
    <name evidence="1" type="ORF">PCOR1329_LOCUS69791</name>
</gene>
<dbReference type="EMBL" id="CAUYUJ010019177">
    <property type="protein sequence ID" value="CAK0889192.1"/>
    <property type="molecule type" value="Genomic_DNA"/>
</dbReference>
<evidence type="ECO:0000313" key="1">
    <source>
        <dbReference type="EMBL" id="CAK0889192.1"/>
    </source>
</evidence>
<evidence type="ECO:0000313" key="2">
    <source>
        <dbReference type="Proteomes" id="UP001189429"/>
    </source>
</evidence>
<reference evidence="1" key="1">
    <citation type="submission" date="2023-10" db="EMBL/GenBank/DDBJ databases">
        <authorList>
            <person name="Chen Y."/>
            <person name="Shah S."/>
            <person name="Dougan E. K."/>
            <person name="Thang M."/>
            <person name="Chan C."/>
        </authorList>
    </citation>
    <scope>NUCLEOTIDE SEQUENCE [LARGE SCALE GENOMIC DNA]</scope>
</reference>
<dbReference type="Proteomes" id="UP001189429">
    <property type="component" value="Unassembled WGS sequence"/>
</dbReference>
<accession>A0ABN9WR80</accession>
<sequence length="399" mass="43988">MDACVQTENLVSGMHNGAEVDAFTDSPNVSSMDAGVQTQFTGKDACVQTQFTSMDAGVHTQWVYFTCKDACVQTQFTSMDAGVHTQWVYAFMSSMQSQTPACKEALRLRESGGKDVQAVVSFSSDTYAALSYSSSSDVKAGVSSSSDVKAKGTSTCSQATIADVKAWIDAAGSINESTAIQFLKNGVDLFAELLTEGGIPAKARANYAVRKRGTFENVQATLEDLLEFFERHRYLTGQMNRAKAAKFLQDSKCDEFRIQFYGRPRNDTTSSCGSTACKGKGKGKGKGADIGGQEFDEVCRFGRTLTDFERRCKSQVWPLRYIFVVFECFLSIRTYCIGLLIVSFLEHNIWKSPYSVHSLCICLSCYNSVCACSVLGQVSWLYCRNFYFRLFSVLTVVGF</sequence>
<keyword evidence="2" id="KW-1185">Reference proteome</keyword>
<comment type="caution">
    <text evidence="1">The sequence shown here is derived from an EMBL/GenBank/DDBJ whole genome shotgun (WGS) entry which is preliminary data.</text>
</comment>